<accession>A0A397UVM2</accession>
<name>A0A397UVM2_9GLOM</name>
<feature type="signal peptide" evidence="1">
    <location>
        <begin position="1"/>
        <end position="19"/>
    </location>
</feature>
<keyword evidence="1" id="KW-0732">Signal</keyword>
<protein>
    <recommendedName>
        <fullName evidence="4">MD-2-related lipid-recognition domain-containing protein</fullName>
    </recommendedName>
</protein>
<reference evidence="2 3" key="1">
    <citation type="submission" date="2018-06" db="EMBL/GenBank/DDBJ databases">
        <title>Comparative genomics reveals the genomic features of Rhizophagus irregularis, R. cerebriforme, R. diaphanum and Gigaspora rosea, and their symbiotic lifestyle signature.</title>
        <authorList>
            <person name="Morin E."/>
            <person name="San Clemente H."/>
            <person name="Chen E.C.H."/>
            <person name="De La Providencia I."/>
            <person name="Hainaut M."/>
            <person name="Kuo A."/>
            <person name="Kohler A."/>
            <person name="Murat C."/>
            <person name="Tang N."/>
            <person name="Roy S."/>
            <person name="Loubradou J."/>
            <person name="Henrissat B."/>
            <person name="Grigoriev I.V."/>
            <person name="Corradi N."/>
            <person name="Roux C."/>
            <person name="Martin F.M."/>
        </authorList>
    </citation>
    <scope>NUCLEOTIDE SEQUENCE [LARGE SCALE GENOMIC DNA]</scope>
    <source>
        <strain evidence="2 3">DAOM 194757</strain>
    </source>
</reference>
<evidence type="ECO:0000313" key="2">
    <source>
        <dbReference type="EMBL" id="RIB13418.1"/>
    </source>
</evidence>
<organism evidence="2 3">
    <name type="scientific">Gigaspora rosea</name>
    <dbReference type="NCBI Taxonomy" id="44941"/>
    <lineage>
        <taxon>Eukaryota</taxon>
        <taxon>Fungi</taxon>
        <taxon>Fungi incertae sedis</taxon>
        <taxon>Mucoromycota</taxon>
        <taxon>Glomeromycotina</taxon>
        <taxon>Glomeromycetes</taxon>
        <taxon>Diversisporales</taxon>
        <taxon>Gigasporaceae</taxon>
        <taxon>Gigaspora</taxon>
    </lineage>
</organism>
<gene>
    <name evidence="2" type="ORF">C2G38_2098347</name>
</gene>
<keyword evidence="3" id="KW-1185">Reference proteome</keyword>
<comment type="caution">
    <text evidence="2">The sequence shown here is derived from an EMBL/GenBank/DDBJ whole genome shotgun (WGS) entry which is preliminary data.</text>
</comment>
<evidence type="ECO:0008006" key="4">
    <source>
        <dbReference type="Google" id="ProtNLM"/>
    </source>
</evidence>
<evidence type="ECO:0000256" key="1">
    <source>
        <dbReference type="SAM" id="SignalP"/>
    </source>
</evidence>
<dbReference type="EMBL" id="QKWP01000925">
    <property type="protein sequence ID" value="RIB13418.1"/>
    <property type="molecule type" value="Genomic_DNA"/>
</dbReference>
<evidence type="ECO:0000313" key="3">
    <source>
        <dbReference type="Proteomes" id="UP000266673"/>
    </source>
</evidence>
<dbReference type="OrthoDB" id="2355013at2759"/>
<sequence length="153" mass="16373">MKNFIFASILFVLLLTVNAVPHQLNKRAITFGPCPTKGTGSIDPLNVTIGSDTPKPGTSESFSISGTLTKKNIVQNITLLEIAYKDKHGQLIADPYNQTFTDSINAGNDFNASLAVFPTPELPDSYNLEVMVGDPLNGTTRLNIFACALATVG</sequence>
<feature type="chain" id="PRO_5017383667" description="MD-2-related lipid-recognition domain-containing protein" evidence="1">
    <location>
        <begin position="20"/>
        <end position="153"/>
    </location>
</feature>
<proteinExistence type="predicted"/>
<dbReference type="AlphaFoldDB" id="A0A397UVM2"/>
<dbReference type="Proteomes" id="UP000266673">
    <property type="component" value="Unassembled WGS sequence"/>
</dbReference>